<evidence type="ECO:0000313" key="17">
    <source>
        <dbReference type="Proteomes" id="UP000249341"/>
    </source>
</evidence>
<comment type="caution">
    <text evidence="16">The sequence shown here is derived from an EMBL/GenBank/DDBJ whole genome shotgun (WGS) entry which is preliminary data.</text>
</comment>
<dbReference type="GO" id="GO:0046872">
    <property type="term" value="F:metal ion binding"/>
    <property type="evidence" value="ECO:0007669"/>
    <property type="project" value="UniProtKB-KW"/>
</dbReference>
<comment type="cofactor">
    <cofactor evidence="2">
        <name>Ca(2+)</name>
        <dbReference type="ChEBI" id="CHEBI:29108"/>
    </cofactor>
</comment>
<evidence type="ECO:0000256" key="10">
    <source>
        <dbReference type="ARBA" id="ARBA00023295"/>
    </source>
</evidence>
<feature type="domain" description="CBM20" evidence="15">
    <location>
        <begin position="643"/>
        <end position="743"/>
    </location>
</feature>
<dbReference type="SMART" id="SM00632">
    <property type="entry name" value="Aamy_C"/>
    <property type="match status" value="1"/>
</dbReference>
<dbReference type="Pfam" id="PF00686">
    <property type="entry name" value="CBM_20"/>
    <property type="match status" value="2"/>
</dbReference>
<evidence type="ECO:0000256" key="13">
    <source>
        <dbReference type="SAM" id="MobiDB-lite"/>
    </source>
</evidence>
<dbReference type="Pfam" id="PF00128">
    <property type="entry name" value="Alpha-amylase"/>
    <property type="match status" value="1"/>
</dbReference>
<dbReference type="InterPro" id="IPR002044">
    <property type="entry name" value="CBM20"/>
</dbReference>
<dbReference type="CDD" id="cd05808">
    <property type="entry name" value="CBM20_alpha_amylase"/>
    <property type="match status" value="1"/>
</dbReference>
<dbReference type="GO" id="GO:0004556">
    <property type="term" value="F:alpha-amylase activity"/>
    <property type="evidence" value="ECO:0007669"/>
    <property type="project" value="UniProtKB-UniRule"/>
</dbReference>
<reference evidence="16 17" key="1">
    <citation type="submission" date="2018-06" db="EMBL/GenBank/DDBJ databases">
        <title>Genomic Encyclopedia of Type Strains, Phase III (KMG-III): the genomes of soil and plant-associated and newly described type strains.</title>
        <authorList>
            <person name="Whitman W."/>
        </authorList>
    </citation>
    <scope>NUCLEOTIDE SEQUENCE [LARGE SCALE GENOMIC DNA]</scope>
    <source>
        <strain evidence="16 17">CGMCC 4.7090</strain>
    </source>
</reference>
<dbReference type="SMART" id="SM01065">
    <property type="entry name" value="CBM_2"/>
    <property type="match status" value="2"/>
</dbReference>
<dbReference type="PROSITE" id="PS51166">
    <property type="entry name" value="CBM20"/>
    <property type="match status" value="2"/>
</dbReference>
<protein>
    <recommendedName>
        <fullName evidence="5 12">Alpha-amylase</fullName>
        <ecNumber evidence="4 12">3.2.1.1</ecNumber>
    </recommendedName>
</protein>
<evidence type="ECO:0000256" key="14">
    <source>
        <dbReference type="SAM" id="SignalP"/>
    </source>
</evidence>
<evidence type="ECO:0000256" key="9">
    <source>
        <dbReference type="ARBA" id="ARBA00023277"/>
    </source>
</evidence>
<accession>A0A327ZH78</accession>
<dbReference type="CDD" id="cd11317">
    <property type="entry name" value="AmyAc_bac_euk_AmyA"/>
    <property type="match status" value="1"/>
</dbReference>
<keyword evidence="14" id="KW-0732">Signal</keyword>
<feature type="domain" description="CBM20" evidence="15">
    <location>
        <begin position="543"/>
        <end position="643"/>
    </location>
</feature>
<keyword evidence="7 12" id="KW-0378">Hydrolase</keyword>
<evidence type="ECO:0000256" key="8">
    <source>
        <dbReference type="ARBA" id="ARBA00022837"/>
    </source>
</evidence>
<dbReference type="InterPro" id="IPR031319">
    <property type="entry name" value="A-amylase_C"/>
</dbReference>
<dbReference type="SUPFAM" id="SSF51011">
    <property type="entry name" value="Glycosyl hydrolase domain"/>
    <property type="match status" value="1"/>
</dbReference>
<feature type="compositionally biased region" description="Low complexity" evidence="13">
    <location>
        <begin position="501"/>
        <end position="545"/>
    </location>
</feature>
<dbReference type="InterPro" id="IPR013783">
    <property type="entry name" value="Ig-like_fold"/>
</dbReference>
<dbReference type="InterPro" id="IPR017853">
    <property type="entry name" value="GH"/>
</dbReference>
<dbReference type="Proteomes" id="UP000249341">
    <property type="component" value="Unassembled WGS sequence"/>
</dbReference>
<evidence type="ECO:0000256" key="3">
    <source>
        <dbReference type="ARBA" id="ARBA00008061"/>
    </source>
</evidence>
<dbReference type="PRINTS" id="PR00110">
    <property type="entry name" value="ALPHAAMYLASE"/>
</dbReference>
<dbReference type="Gene3D" id="2.60.40.10">
    <property type="entry name" value="Immunoglobulins"/>
    <property type="match status" value="2"/>
</dbReference>
<feature type="signal peptide" evidence="14">
    <location>
        <begin position="1"/>
        <end position="31"/>
    </location>
</feature>
<name>A0A327ZH78_9ACTN</name>
<keyword evidence="6" id="KW-0479">Metal-binding</keyword>
<evidence type="ECO:0000256" key="7">
    <source>
        <dbReference type="ARBA" id="ARBA00022801"/>
    </source>
</evidence>
<dbReference type="FunFam" id="2.60.40.10:FF:000552">
    <property type="entry name" value="Related to glucoamylase"/>
    <property type="match status" value="2"/>
</dbReference>
<dbReference type="SUPFAM" id="SSF51445">
    <property type="entry name" value="(Trans)glycosidases"/>
    <property type="match status" value="1"/>
</dbReference>
<dbReference type="SMART" id="SM00642">
    <property type="entry name" value="Aamy"/>
    <property type="match status" value="1"/>
</dbReference>
<proteinExistence type="inferred from homology"/>
<keyword evidence="10 12" id="KW-0326">Glycosidase</keyword>
<feature type="chain" id="PRO_5016333914" description="Alpha-amylase" evidence="14">
    <location>
        <begin position="32"/>
        <end position="743"/>
    </location>
</feature>
<comment type="catalytic activity">
    <reaction evidence="1 12">
        <text>Endohydrolysis of (1-&gt;4)-alpha-D-glucosidic linkages in polysaccharides containing three or more (1-&gt;4)-alpha-linked D-glucose units.</text>
        <dbReference type="EC" id="3.2.1.1"/>
    </reaction>
</comment>
<dbReference type="OrthoDB" id="9805159at2"/>
<evidence type="ECO:0000256" key="6">
    <source>
        <dbReference type="ARBA" id="ARBA00022723"/>
    </source>
</evidence>
<dbReference type="RefSeq" id="WP_111647452.1">
    <property type="nucleotide sequence ID" value="NZ_JACHWI010000003.1"/>
</dbReference>
<gene>
    <name evidence="16" type="ORF">B0I29_102102</name>
</gene>
<sequence length="743" mass="76652">MRSKLIVGSLATLTAAAGILTAVSLPTTASAAVSLNDSDVTANLWEWNFNSVAAACTNHLGPAGFGAVQVAPPQDSVSLSTSSDGAHPWWEVYQPTSYDVAGRLGNQAAFTAMTTACHNAGVRVYVDAVINHMAGANNTQTTTYGGSTFTPTGYSYPSVPYAYSDFHHPGDGYCNDEDGVIDNWNDINEIQNCELLSLSDLKTQDTSVRTKIAGYLNKLIGFGVDGFRVDAAKHVSVDDFSAIRALLNPTVAEGKAPYIAQEIFPGGVAPSSFTGNGDVLGFSYAYGLKSQFANGTLNNLSGIGSWSLDASSDLTAAMVTNHDLERDGSTLRYQDGTTYTLANYFLLAYPYGQPFVYDGFAFSTSATGASPPSNSSGFVTDTNCSNSAWQCLTQTTGIKGMVGWRNATKSATSVSNWTNTASNVIGFSRGSLGWFGVNRSGSASTATYTTGLANGTYCDRITGGVTSGGTCAGTSITVSGGTASVTIPANGAVAIDVNAKSGSTSSPTPSASSTSASASPSASASVSPSASTSPSASVSPSASNSAGTVAATFNVYATTTTGTDVYVVGSNAALGSWNTANAVKLSATGYPIWTSTVTVPSGSSFEYKYIKKDAAGTVTWESTANRAVTTGTTAVTYTNSWNVATASAAAVTFNETATTSTGQNVYVLGSIDALGAWNTANAIPLSSASYPTWSRVAAIPQSTTFQYKYIKKDAAGTVTWESGTNRSYTTGTATSYTLNDTWK</sequence>
<evidence type="ECO:0000256" key="12">
    <source>
        <dbReference type="RuleBase" id="RU361134"/>
    </source>
</evidence>
<keyword evidence="17" id="KW-1185">Reference proteome</keyword>
<keyword evidence="8" id="KW-0106">Calcium</keyword>
<dbReference type="InterPro" id="IPR013780">
    <property type="entry name" value="Glyco_hydro_b"/>
</dbReference>
<evidence type="ECO:0000256" key="4">
    <source>
        <dbReference type="ARBA" id="ARBA00012595"/>
    </source>
</evidence>
<evidence type="ECO:0000256" key="1">
    <source>
        <dbReference type="ARBA" id="ARBA00000548"/>
    </source>
</evidence>
<dbReference type="Gene3D" id="2.60.40.1180">
    <property type="entry name" value="Golgi alpha-mannosidase II"/>
    <property type="match status" value="1"/>
</dbReference>
<dbReference type="GO" id="GO:2001070">
    <property type="term" value="F:starch binding"/>
    <property type="evidence" value="ECO:0007669"/>
    <property type="project" value="InterPro"/>
</dbReference>
<evidence type="ECO:0000256" key="2">
    <source>
        <dbReference type="ARBA" id="ARBA00001913"/>
    </source>
</evidence>
<evidence type="ECO:0000256" key="11">
    <source>
        <dbReference type="RuleBase" id="RU003615"/>
    </source>
</evidence>
<dbReference type="Gene3D" id="3.20.20.80">
    <property type="entry name" value="Glycosidases"/>
    <property type="match status" value="1"/>
</dbReference>
<dbReference type="EC" id="3.2.1.1" evidence="4 12"/>
<dbReference type="InterPro" id="IPR006047">
    <property type="entry name" value="GH13_cat_dom"/>
</dbReference>
<comment type="similarity">
    <text evidence="3 11">Belongs to the glycosyl hydrolase 13 family.</text>
</comment>
<dbReference type="InterPro" id="IPR013784">
    <property type="entry name" value="Carb-bd-like_fold"/>
</dbReference>
<feature type="region of interest" description="Disordered" evidence="13">
    <location>
        <begin position="500"/>
        <end position="545"/>
    </location>
</feature>
<organism evidence="16 17">
    <name type="scientific">Actinoplanes lutulentus</name>
    <dbReference type="NCBI Taxonomy" id="1287878"/>
    <lineage>
        <taxon>Bacteria</taxon>
        <taxon>Bacillati</taxon>
        <taxon>Actinomycetota</taxon>
        <taxon>Actinomycetes</taxon>
        <taxon>Micromonosporales</taxon>
        <taxon>Micromonosporaceae</taxon>
        <taxon>Actinoplanes</taxon>
    </lineage>
</organism>
<dbReference type="GO" id="GO:0005975">
    <property type="term" value="P:carbohydrate metabolic process"/>
    <property type="evidence" value="ECO:0007669"/>
    <property type="project" value="InterPro"/>
</dbReference>
<keyword evidence="9 12" id="KW-0119">Carbohydrate metabolism</keyword>
<dbReference type="AlphaFoldDB" id="A0A327ZH78"/>
<evidence type="ECO:0000259" key="15">
    <source>
        <dbReference type="PROSITE" id="PS51166"/>
    </source>
</evidence>
<evidence type="ECO:0000256" key="5">
    <source>
        <dbReference type="ARBA" id="ARBA00017303"/>
    </source>
</evidence>
<evidence type="ECO:0000313" key="16">
    <source>
        <dbReference type="EMBL" id="RAK42277.1"/>
    </source>
</evidence>
<dbReference type="InterPro" id="IPR006046">
    <property type="entry name" value="Alpha_amylase"/>
</dbReference>
<dbReference type="SUPFAM" id="SSF49452">
    <property type="entry name" value="Starch-binding domain-like"/>
    <property type="match status" value="2"/>
</dbReference>
<dbReference type="PANTHER" id="PTHR43447">
    <property type="entry name" value="ALPHA-AMYLASE"/>
    <property type="match status" value="1"/>
</dbReference>
<dbReference type="EMBL" id="QLMJ01000002">
    <property type="protein sequence ID" value="RAK42277.1"/>
    <property type="molecule type" value="Genomic_DNA"/>
</dbReference>